<dbReference type="PROSITE" id="PS00639">
    <property type="entry name" value="THIOL_PROTEASE_HIS"/>
    <property type="match status" value="1"/>
</dbReference>
<protein>
    <recommendedName>
        <fullName evidence="4">Peptidase C1A papain C-terminal domain-containing protein</fullName>
    </recommendedName>
</protein>
<organism evidence="5 6">
    <name type="scientific">Phytophthora sojae (strain P6497)</name>
    <name type="common">Soybean stem and root rot agent</name>
    <name type="synonym">Phytophthora megasperma f. sp. glycines</name>
    <dbReference type="NCBI Taxonomy" id="1094619"/>
    <lineage>
        <taxon>Eukaryota</taxon>
        <taxon>Sar</taxon>
        <taxon>Stramenopiles</taxon>
        <taxon>Oomycota</taxon>
        <taxon>Peronosporomycetes</taxon>
        <taxon>Peronosporales</taxon>
        <taxon>Peronosporaceae</taxon>
        <taxon>Phytophthora</taxon>
    </lineage>
</organism>
<dbReference type="STRING" id="1094619.G4YHX6"/>
<dbReference type="SMART" id="SM00645">
    <property type="entry name" value="Pept_C1"/>
    <property type="match status" value="1"/>
</dbReference>
<evidence type="ECO:0000256" key="1">
    <source>
        <dbReference type="ARBA" id="ARBA00008455"/>
    </source>
</evidence>
<dbReference type="KEGG" id="psoj:PHYSODRAFT_473216"/>
<evidence type="ECO:0000256" key="3">
    <source>
        <dbReference type="SAM" id="SignalP"/>
    </source>
</evidence>
<keyword evidence="2" id="KW-0865">Zymogen</keyword>
<evidence type="ECO:0000256" key="2">
    <source>
        <dbReference type="ARBA" id="ARBA00023145"/>
    </source>
</evidence>
<dbReference type="SUPFAM" id="SSF54001">
    <property type="entry name" value="Cysteine proteinases"/>
    <property type="match status" value="1"/>
</dbReference>
<dbReference type="CDD" id="cd02248">
    <property type="entry name" value="Peptidase_C1A"/>
    <property type="match status" value="1"/>
</dbReference>
<dbReference type="InterPro" id="IPR038765">
    <property type="entry name" value="Papain-like_cys_pep_sf"/>
</dbReference>
<dbReference type="InterPro" id="IPR025660">
    <property type="entry name" value="Pept_his_AS"/>
</dbReference>
<dbReference type="EMBL" id="JH159151">
    <property type="protein sequence ID" value="EGZ26563.1"/>
    <property type="molecule type" value="Genomic_DNA"/>
</dbReference>
<evidence type="ECO:0000313" key="5">
    <source>
        <dbReference type="EMBL" id="EGZ26563.1"/>
    </source>
</evidence>
<dbReference type="PRINTS" id="PR00705">
    <property type="entry name" value="PAPAIN"/>
</dbReference>
<keyword evidence="6" id="KW-1185">Reference proteome</keyword>
<keyword evidence="3" id="KW-0732">Signal</keyword>
<dbReference type="Pfam" id="PF00112">
    <property type="entry name" value="Peptidase_C1"/>
    <property type="match status" value="1"/>
</dbReference>
<name>G4YHX6_PHYSP</name>
<dbReference type="MEROPS" id="C01.113"/>
<evidence type="ECO:0000313" key="6">
    <source>
        <dbReference type="Proteomes" id="UP000002640"/>
    </source>
</evidence>
<accession>G4YHX6</accession>
<comment type="similarity">
    <text evidence="1">Belongs to the peptidase C1 family.</text>
</comment>
<dbReference type="GO" id="GO:0008234">
    <property type="term" value="F:cysteine-type peptidase activity"/>
    <property type="evidence" value="ECO:0007669"/>
    <property type="project" value="InterPro"/>
</dbReference>
<dbReference type="Proteomes" id="UP000002640">
    <property type="component" value="Unassembled WGS sequence"/>
</dbReference>
<proteinExistence type="inferred from homology"/>
<sequence length="335" mass="35092">MKIALLLALAALVTATHAAVPAVPTDRMAEFLQEKAAIESELSQWKQSDAGAFAKQHGFMPSTSSKSAGGAEDEELRRFFLTKLMIEEAQATNPEAVFSTDTPFSLMTEDEFVNTEKDWTKSGCVAAVKNQGQCGSCWAFAAIASLESAVCISGGDLTTLSEQQVLDCDTASYACQGGFPGDALEFIQRSGGVCTEDAYPYVSGDSGDRDICQKTSCKPEAVAIRKVVSVPESESGLIQAISGRPVAVGVAAGNPTWKQYKGGVVSSCTSTDLDHAVLAVGYGGGSDGSTPYFKIKNSWGTQWGEAGFIRLKRGSGTGSSGTCGVIGPKSVYPQL</sequence>
<feature type="signal peptide" evidence="3">
    <location>
        <begin position="1"/>
        <end position="18"/>
    </location>
</feature>
<dbReference type="InterPro" id="IPR000668">
    <property type="entry name" value="Peptidase_C1A_C"/>
</dbReference>
<reference evidence="5 6" key="1">
    <citation type="journal article" date="2006" name="Science">
        <title>Phytophthora genome sequences uncover evolutionary origins and mechanisms of pathogenesis.</title>
        <authorList>
            <person name="Tyler B.M."/>
            <person name="Tripathy S."/>
            <person name="Zhang X."/>
            <person name="Dehal P."/>
            <person name="Jiang R.H."/>
            <person name="Aerts A."/>
            <person name="Arredondo F.D."/>
            <person name="Baxter L."/>
            <person name="Bensasson D."/>
            <person name="Beynon J.L."/>
            <person name="Chapman J."/>
            <person name="Damasceno C.M."/>
            <person name="Dorrance A.E."/>
            <person name="Dou D."/>
            <person name="Dickerman A.W."/>
            <person name="Dubchak I.L."/>
            <person name="Garbelotto M."/>
            <person name="Gijzen M."/>
            <person name="Gordon S.G."/>
            <person name="Govers F."/>
            <person name="Grunwald N.J."/>
            <person name="Huang W."/>
            <person name="Ivors K.L."/>
            <person name="Jones R.W."/>
            <person name="Kamoun S."/>
            <person name="Krampis K."/>
            <person name="Lamour K.H."/>
            <person name="Lee M.K."/>
            <person name="McDonald W.H."/>
            <person name="Medina M."/>
            <person name="Meijer H.J."/>
            <person name="Nordberg E.K."/>
            <person name="Maclean D.J."/>
            <person name="Ospina-Giraldo M.D."/>
            <person name="Morris P.F."/>
            <person name="Phuntumart V."/>
            <person name="Putnam N.H."/>
            <person name="Rash S."/>
            <person name="Rose J.K."/>
            <person name="Sakihama Y."/>
            <person name="Salamov A.A."/>
            <person name="Savidor A."/>
            <person name="Scheuring C.F."/>
            <person name="Smith B.M."/>
            <person name="Sobral B.W."/>
            <person name="Terry A."/>
            <person name="Torto-Alalibo T.A."/>
            <person name="Win J."/>
            <person name="Xu Z."/>
            <person name="Zhang H."/>
            <person name="Grigoriev I.V."/>
            <person name="Rokhsar D.S."/>
            <person name="Boore J.L."/>
        </authorList>
    </citation>
    <scope>NUCLEOTIDE SEQUENCE [LARGE SCALE GENOMIC DNA]</scope>
    <source>
        <strain evidence="5 6">P6497</strain>
    </source>
</reference>
<dbReference type="Gene3D" id="3.90.70.10">
    <property type="entry name" value="Cysteine proteinases"/>
    <property type="match status" value="1"/>
</dbReference>
<dbReference type="InParanoid" id="G4YHX6"/>
<dbReference type="AlphaFoldDB" id="G4YHX6"/>
<feature type="domain" description="Peptidase C1A papain C-terminal" evidence="4">
    <location>
        <begin position="113"/>
        <end position="334"/>
    </location>
</feature>
<dbReference type="InterPro" id="IPR000169">
    <property type="entry name" value="Pept_cys_AS"/>
</dbReference>
<dbReference type="InterPro" id="IPR039417">
    <property type="entry name" value="Peptidase_C1A_papain-like"/>
</dbReference>
<dbReference type="InterPro" id="IPR013128">
    <property type="entry name" value="Peptidase_C1A"/>
</dbReference>
<gene>
    <name evidence="5" type="ORF">PHYSODRAFT_473216</name>
</gene>
<dbReference type="RefSeq" id="XP_009513838.1">
    <property type="nucleotide sequence ID" value="XM_009515543.1"/>
</dbReference>
<feature type="chain" id="PRO_5018682479" description="Peptidase C1A papain C-terminal domain-containing protein" evidence="3">
    <location>
        <begin position="19"/>
        <end position="335"/>
    </location>
</feature>
<evidence type="ECO:0000259" key="4">
    <source>
        <dbReference type="SMART" id="SM00645"/>
    </source>
</evidence>
<dbReference type="PANTHER" id="PTHR12411">
    <property type="entry name" value="CYSTEINE PROTEASE FAMILY C1-RELATED"/>
    <property type="match status" value="1"/>
</dbReference>
<dbReference type="GeneID" id="20654323"/>
<dbReference type="GO" id="GO:0006508">
    <property type="term" value="P:proteolysis"/>
    <property type="evidence" value="ECO:0007669"/>
    <property type="project" value="InterPro"/>
</dbReference>
<dbReference type="OMA" id="CTEDAYP"/>
<dbReference type="PROSITE" id="PS00139">
    <property type="entry name" value="THIOL_PROTEASE_CYS"/>
    <property type="match status" value="1"/>
</dbReference>
<dbReference type="SMR" id="G4YHX6"/>